<evidence type="ECO:0000313" key="1">
    <source>
        <dbReference type="EMBL" id="KKM65123.1"/>
    </source>
</evidence>
<protein>
    <submittedName>
        <fullName evidence="1">Uncharacterized protein</fullName>
    </submittedName>
</protein>
<accession>A0A0F9J6E2</accession>
<proteinExistence type="predicted"/>
<dbReference type="EMBL" id="LAZR01010775">
    <property type="protein sequence ID" value="KKM65123.1"/>
    <property type="molecule type" value="Genomic_DNA"/>
</dbReference>
<name>A0A0F9J6E2_9ZZZZ</name>
<organism evidence="1">
    <name type="scientific">marine sediment metagenome</name>
    <dbReference type="NCBI Taxonomy" id="412755"/>
    <lineage>
        <taxon>unclassified sequences</taxon>
        <taxon>metagenomes</taxon>
        <taxon>ecological metagenomes</taxon>
    </lineage>
</organism>
<gene>
    <name evidence="1" type="ORF">LCGC14_1494470</name>
</gene>
<reference evidence="1" key="1">
    <citation type="journal article" date="2015" name="Nature">
        <title>Complex archaea that bridge the gap between prokaryotes and eukaryotes.</title>
        <authorList>
            <person name="Spang A."/>
            <person name="Saw J.H."/>
            <person name="Jorgensen S.L."/>
            <person name="Zaremba-Niedzwiedzka K."/>
            <person name="Martijn J."/>
            <person name="Lind A.E."/>
            <person name="van Eijk R."/>
            <person name="Schleper C."/>
            <person name="Guy L."/>
            <person name="Ettema T.J."/>
        </authorList>
    </citation>
    <scope>NUCLEOTIDE SEQUENCE</scope>
</reference>
<comment type="caution">
    <text evidence="1">The sequence shown here is derived from an EMBL/GenBank/DDBJ whole genome shotgun (WGS) entry which is preliminary data.</text>
</comment>
<dbReference type="AlphaFoldDB" id="A0A0F9J6E2"/>
<sequence>MIVQRAENGTGSSVSIAFVAQDENLDQLRTNMMDWLKDNYPQMNLKQILERLQKWDSSSITLSMEGWPHGS</sequence>